<feature type="region of interest" description="Disordered" evidence="1">
    <location>
        <begin position="115"/>
        <end position="154"/>
    </location>
</feature>
<feature type="region of interest" description="Disordered" evidence="1">
    <location>
        <begin position="373"/>
        <end position="410"/>
    </location>
</feature>
<reference evidence="2 3" key="1">
    <citation type="submission" date="2019-07" db="EMBL/GenBank/DDBJ databases">
        <title>Draft genome assembly of a fouling barnacle, Amphibalanus amphitrite (Darwin, 1854): The first reference genome for Thecostraca.</title>
        <authorList>
            <person name="Kim W."/>
        </authorList>
    </citation>
    <scope>NUCLEOTIDE SEQUENCE [LARGE SCALE GENOMIC DNA]</scope>
    <source>
        <strain evidence="2">SNU_AA5</strain>
        <tissue evidence="2">Soma without cirri and trophi</tissue>
    </source>
</reference>
<accession>A0A6A4WFX2</accession>
<gene>
    <name evidence="2" type="ORF">FJT64_002526</name>
</gene>
<name>A0A6A4WFX2_AMPAM</name>
<keyword evidence="3" id="KW-1185">Reference proteome</keyword>
<protein>
    <submittedName>
        <fullName evidence="2">Uncharacterized protein</fullName>
    </submittedName>
</protein>
<evidence type="ECO:0000313" key="2">
    <source>
        <dbReference type="EMBL" id="KAF0305625.1"/>
    </source>
</evidence>
<dbReference type="AlphaFoldDB" id="A0A6A4WFX2"/>
<comment type="caution">
    <text evidence="2">The sequence shown here is derived from an EMBL/GenBank/DDBJ whole genome shotgun (WGS) entry which is preliminary data.</text>
</comment>
<evidence type="ECO:0000256" key="1">
    <source>
        <dbReference type="SAM" id="MobiDB-lite"/>
    </source>
</evidence>
<evidence type="ECO:0000313" key="3">
    <source>
        <dbReference type="Proteomes" id="UP000440578"/>
    </source>
</evidence>
<feature type="region of interest" description="Disordered" evidence="1">
    <location>
        <begin position="501"/>
        <end position="538"/>
    </location>
</feature>
<sequence length="671" mass="72758">MRVVAVNACRTAPEGSAGRLLSLLDQLRLPDAGALPNWGLHPAETLVGLQNLLVHLRDVSAENAHLYQYRLWDAKRIKVETAQNRGVSPDGAAGYRDGLRRATNGHPLSAEEVQKAVSRGVSPDGAAGYRDGLRRDHQRPPALRRGGTEGRQPGEPALQLAAQRVVAVNACRTAPEGSAGRLLSLLDQLRLPDAGALPDWGLHPAETLVGLQNLLVHLRDVSAENAHVYQYRLWDAKRVKVETAQNRGVSPDGAAGYRDGLRRDHQRPPALRRGGTEGRQPGEPALQLAAQRVVAVNACRTAPEGSAGRLLSLLDQLRLPDAGALPDWGLHPAETLVGLQNLLVHLRDVSAENAHVYQYRLWDAKRVKVETAQNRGVSPDGAAGYRDGLRRDHQRPPALRRGGTEGRQPGEPALQLAAQRVVAVNACRTAPEGSAGRLLSLLDQLRLPDAGALPDWGLHPAETLVGLQNLLVHLRDVSAENAHVYQYRLWDAKRVKVETAQNRGVSPDGAAGYRDGLRRDHQRPPALRRGGTEGRQPGEPALQLAAQRVVAVNACRTAPEGSAGRLLSLLDQLRLPDAGALPDWGLHPAETLVGLQNLLVHLRDVSAENAHVYQYRLWDAKRVKVETAQNRGVSPDGAAGYRDGLRWTTNGHPLSAEEVQKVVSRVNQLSS</sequence>
<dbReference type="EMBL" id="VIIS01000736">
    <property type="protein sequence ID" value="KAF0305625.1"/>
    <property type="molecule type" value="Genomic_DNA"/>
</dbReference>
<proteinExistence type="predicted"/>
<feature type="region of interest" description="Disordered" evidence="1">
    <location>
        <begin position="245"/>
        <end position="282"/>
    </location>
</feature>
<dbReference type="OrthoDB" id="775356at2759"/>
<dbReference type="Proteomes" id="UP000440578">
    <property type="component" value="Unassembled WGS sequence"/>
</dbReference>
<organism evidence="2 3">
    <name type="scientific">Amphibalanus amphitrite</name>
    <name type="common">Striped barnacle</name>
    <name type="synonym">Balanus amphitrite</name>
    <dbReference type="NCBI Taxonomy" id="1232801"/>
    <lineage>
        <taxon>Eukaryota</taxon>
        <taxon>Metazoa</taxon>
        <taxon>Ecdysozoa</taxon>
        <taxon>Arthropoda</taxon>
        <taxon>Crustacea</taxon>
        <taxon>Multicrustacea</taxon>
        <taxon>Cirripedia</taxon>
        <taxon>Thoracica</taxon>
        <taxon>Thoracicalcarea</taxon>
        <taxon>Balanomorpha</taxon>
        <taxon>Balanoidea</taxon>
        <taxon>Balanidae</taxon>
        <taxon>Amphibalaninae</taxon>
        <taxon>Amphibalanus</taxon>
    </lineage>
</organism>